<feature type="domain" description="Protein kinase" evidence="2">
    <location>
        <begin position="179"/>
        <end position="573"/>
    </location>
</feature>
<dbReference type="Pfam" id="PF00069">
    <property type="entry name" value="Pkinase"/>
    <property type="match status" value="1"/>
</dbReference>
<feature type="region of interest" description="Disordered" evidence="1">
    <location>
        <begin position="1"/>
        <end position="22"/>
    </location>
</feature>
<dbReference type="GO" id="GO:0004672">
    <property type="term" value="F:protein kinase activity"/>
    <property type="evidence" value="ECO:0007669"/>
    <property type="project" value="InterPro"/>
</dbReference>
<comment type="caution">
    <text evidence="3">The sequence shown here is derived from an EMBL/GenBank/DDBJ whole genome shotgun (WGS) entry which is preliminary data.</text>
</comment>
<dbReference type="PANTHER" id="PTHR33112:SF10">
    <property type="entry name" value="TOL"/>
    <property type="match status" value="1"/>
</dbReference>
<feature type="compositionally biased region" description="Low complexity" evidence="1">
    <location>
        <begin position="330"/>
        <end position="342"/>
    </location>
</feature>
<dbReference type="SMART" id="SM00220">
    <property type="entry name" value="S_TKc"/>
    <property type="match status" value="1"/>
</dbReference>
<organism evidence="3 4">
    <name type="scientific">Sclerotinia borealis (strain F-4128)</name>
    <dbReference type="NCBI Taxonomy" id="1432307"/>
    <lineage>
        <taxon>Eukaryota</taxon>
        <taxon>Fungi</taxon>
        <taxon>Dikarya</taxon>
        <taxon>Ascomycota</taxon>
        <taxon>Pezizomycotina</taxon>
        <taxon>Leotiomycetes</taxon>
        <taxon>Helotiales</taxon>
        <taxon>Sclerotiniaceae</taxon>
        <taxon>Sclerotinia</taxon>
    </lineage>
</organism>
<feature type="compositionally biased region" description="Polar residues" evidence="1">
    <location>
        <begin position="392"/>
        <end position="409"/>
    </location>
</feature>
<evidence type="ECO:0000313" key="3">
    <source>
        <dbReference type="EMBL" id="ESZ91413.1"/>
    </source>
</evidence>
<dbReference type="Pfam" id="PF06985">
    <property type="entry name" value="HET"/>
    <property type="match status" value="1"/>
</dbReference>
<dbReference type="HOGENOM" id="CLU_002639_7_0_1"/>
<evidence type="ECO:0000259" key="2">
    <source>
        <dbReference type="PROSITE" id="PS50011"/>
    </source>
</evidence>
<dbReference type="InterPro" id="IPR010730">
    <property type="entry name" value="HET"/>
</dbReference>
<dbReference type="Gene3D" id="1.10.510.10">
    <property type="entry name" value="Transferase(Phosphotransferase) domain 1"/>
    <property type="match status" value="2"/>
</dbReference>
<dbReference type="PROSITE" id="PS50011">
    <property type="entry name" value="PROTEIN_KINASE_DOM"/>
    <property type="match status" value="1"/>
</dbReference>
<keyword evidence="4" id="KW-1185">Reference proteome</keyword>
<dbReference type="EMBL" id="AYSA01000503">
    <property type="protein sequence ID" value="ESZ91413.1"/>
    <property type="molecule type" value="Genomic_DNA"/>
</dbReference>
<proteinExistence type="predicted"/>
<feature type="compositionally biased region" description="Low complexity" evidence="1">
    <location>
        <begin position="357"/>
        <end position="366"/>
    </location>
</feature>
<protein>
    <recommendedName>
        <fullName evidence="2">Protein kinase domain-containing protein</fullName>
    </recommendedName>
</protein>
<reference evidence="3 4" key="1">
    <citation type="journal article" date="2014" name="Genome Announc.">
        <title>Draft genome sequence of Sclerotinia borealis, a psychrophilic plant pathogenic fungus.</title>
        <authorList>
            <person name="Mardanov A.V."/>
            <person name="Beletsky A.V."/>
            <person name="Kadnikov V.V."/>
            <person name="Ignatov A.N."/>
            <person name="Ravin N.V."/>
        </authorList>
    </citation>
    <scope>NUCLEOTIDE SEQUENCE [LARGE SCALE GENOMIC DNA]</scope>
    <source>
        <strain evidence="4">F-4157</strain>
    </source>
</reference>
<sequence>MVGSKHKSLDVPVEGRSAREKFEPAPLSTNSVDLLDEISKVLTNNTIGIDIEVEYFPDDEYDRLFKEDTIRSALGGGHDASLLVEYVLSHAKKTFATLLIVFSDPNDRREVMDALMASQFNDKLLECDEFDESCFDHKLWKKGMNLKFFKTNRLHFTVPTFEIEIFKYDFDMARYLPFKKTNTPASSGHFSEVTCVEMLTSKQNKVNVPDKMLKVALKKLKEISDLGYDIKKEWEREVRAHQHLHRKSSNIIQAFAAFRRTTKDRKFHEYYLVLEWANGGTLLDFWAKNNLPQVNDPDVGKVRRLVKEVLEQLYGLADALEAMHSTGSQSPGHSRNSSAPSSPALPPQKDTNRKKNSLGVGVSSVDSSSLPVFDLDSAEDDENETIPTIVVSSDPANPIVNGNPNSQNWRHGDIKPENILRFINGKDDTKLGVLKLADLGRAQQHQNVTIMRNTKETELWRTRWYEPPDLEKVNHEKAQGKISRLFDIWSMGCVIFEAVLWLLYGHDSHDEFWRANGFTAGEKCATPYWRKGNDGIYGLTEAVTGWMEKILEHDPERDGAIGDLVKLVRERLLKIDLPPNSDFYTKGFRTNAKDLKEQLSGILAHANKDERYLFSGADRTGMSLSCFVTSTTNSPSQIIGSSLLSVDNARGMSVPITQRRGTEIAHRRDYTDSINNEWKILPEEDSIVESMSKGPKFSCDEPELCKGCEAIDISSPHAEISFDMDTLTTKFEGDECDLCELVYKAVKDRNPTIYGDFQQVSLKRSGNDFVLKNTNQKCLRLIAMKNTAARALLPLTSNRDPSPLELESFIKLLRAWLNECDTNHRDLCASKHEHVLPTRLICVENAKKPKIVVTADLPKNILSKIRYVALSHKWGCMPDKAITTKKNFEQRKKKIPMDEIPLSFRNAIAITSALNCTYLWIDSLCILQGSDGDFSEEADRMQTTFNCAYCVLAACSAQSAEDGFLHNQESRSKCVKIGDISVSPVTNDFERDVLDSPLSRRGWVLQERALARRTIYFTKTQTYWECGHGIRCETLVKLKNDKIAFLGDPNFPDYTIRLPRTVGEQINLFLDLFQQYTRLEFSHPEDRPIAIDGLMERLTVAFKTRSLAGLFETFWGRCLLWRRADGTESLKKIGRGMHSRKIPPTWSWMAFQGAISFIKPRGREVDWNDANVTRPFASLAHDQASWLRTSRQNDNVAIKAQAFDFQIPAGTSRSEASLYYDGDEYAQGPFTKCMIIGTDKQQVSNATTKKYHVLIVDPISDVPNETSYKRIGVGHLLVNWLSLSLSMDQPPDPGSQSGKAIVPRAL</sequence>
<dbReference type="PANTHER" id="PTHR33112">
    <property type="entry name" value="DOMAIN PROTEIN, PUTATIVE-RELATED"/>
    <property type="match status" value="1"/>
</dbReference>
<feature type="region of interest" description="Disordered" evidence="1">
    <location>
        <begin position="324"/>
        <end position="366"/>
    </location>
</feature>
<dbReference type="SUPFAM" id="SSF56112">
    <property type="entry name" value="Protein kinase-like (PK-like)"/>
    <property type="match status" value="1"/>
</dbReference>
<accession>W9C6R5</accession>
<dbReference type="OrthoDB" id="4062651at2759"/>
<name>W9C6R5_SCLBF</name>
<evidence type="ECO:0000256" key="1">
    <source>
        <dbReference type="SAM" id="MobiDB-lite"/>
    </source>
</evidence>
<evidence type="ECO:0000313" key="4">
    <source>
        <dbReference type="Proteomes" id="UP000019487"/>
    </source>
</evidence>
<gene>
    <name evidence="3" type="ORF">SBOR_8202</name>
</gene>
<feature type="region of interest" description="Disordered" evidence="1">
    <location>
        <begin position="392"/>
        <end position="411"/>
    </location>
</feature>
<dbReference type="STRING" id="1432307.W9C6R5"/>
<dbReference type="GO" id="GO:0005524">
    <property type="term" value="F:ATP binding"/>
    <property type="evidence" value="ECO:0007669"/>
    <property type="project" value="InterPro"/>
</dbReference>
<dbReference type="InterPro" id="IPR011009">
    <property type="entry name" value="Kinase-like_dom_sf"/>
</dbReference>
<dbReference type="Proteomes" id="UP000019487">
    <property type="component" value="Unassembled WGS sequence"/>
</dbReference>
<dbReference type="InterPro" id="IPR000719">
    <property type="entry name" value="Prot_kinase_dom"/>
</dbReference>